<name>D4BFZ6_9ENTR</name>
<comment type="caution">
    <text evidence="9">The sequence shown here is derived from an EMBL/GenBank/DDBJ whole genome shotgun (WGS) entry which is preliminary data.</text>
</comment>
<comment type="catalytic activity">
    <reaction evidence="5 8">
        <text>a 2'-deoxycytidine in DNA + S-adenosyl-L-methionine = a 5-methyl-2'-deoxycytidine in DNA + S-adenosyl-L-homocysteine + H(+)</text>
        <dbReference type="Rhea" id="RHEA:13681"/>
        <dbReference type="Rhea" id="RHEA-COMP:11369"/>
        <dbReference type="Rhea" id="RHEA-COMP:11370"/>
        <dbReference type="ChEBI" id="CHEBI:15378"/>
        <dbReference type="ChEBI" id="CHEBI:57856"/>
        <dbReference type="ChEBI" id="CHEBI:59789"/>
        <dbReference type="ChEBI" id="CHEBI:85452"/>
        <dbReference type="ChEBI" id="CHEBI:85454"/>
        <dbReference type="EC" id="2.1.1.37"/>
    </reaction>
</comment>
<evidence type="ECO:0000256" key="8">
    <source>
        <dbReference type="RuleBase" id="RU000417"/>
    </source>
</evidence>
<dbReference type="PANTHER" id="PTHR10629">
    <property type="entry name" value="CYTOSINE-SPECIFIC METHYLTRANSFERASE"/>
    <property type="match status" value="1"/>
</dbReference>
<evidence type="ECO:0000313" key="9">
    <source>
        <dbReference type="EMBL" id="EFE07283.1"/>
    </source>
</evidence>
<evidence type="ECO:0000256" key="3">
    <source>
        <dbReference type="ARBA" id="ARBA00022691"/>
    </source>
</evidence>
<evidence type="ECO:0000256" key="5">
    <source>
        <dbReference type="ARBA" id="ARBA00047422"/>
    </source>
</evidence>
<accession>D4BFZ6</accession>
<evidence type="ECO:0000256" key="6">
    <source>
        <dbReference type="PROSITE-ProRule" id="PRU01016"/>
    </source>
</evidence>
<evidence type="ECO:0000256" key="7">
    <source>
        <dbReference type="RuleBase" id="RU000416"/>
    </source>
</evidence>
<dbReference type="InterPro" id="IPR001525">
    <property type="entry name" value="C5_MeTfrase"/>
</dbReference>
<keyword evidence="2 6" id="KW-0808">Transferase</keyword>
<dbReference type="Proteomes" id="UP000003880">
    <property type="component" value="Unassembled WGS sequence"/>
</dbReference>
<evidence type="ECO:0000313" key="10">
    <source>
        <dbReference type="Proteomes" id="UP000003880"/>
    </source>
</evidence>
<dbReference type="PANTHER" id="PTHR10629:SF52">
    <property type="entry name" value="DNA (CYTOSINE-5)-METHYLTRANSFERASE 1"/>
    <property type="match status" value="1"/>
</dbReference>
<organism evidence="9 10">
    <name type="scientific">Citrobacter youngae ATCC 29220</name>
    <dbReference type="NCBI Taxonomy" id="500640"/>
    <lineage>
        <taxon>Bacteria</taxon>
        <taxon>Pseudomonadati</taxon>
        <taxon>Pseudomonadota</taxon>
        <taxon>Gammaproteobacteria</taxon>
        <taxon>Enterobacterales</taxon>
        <taxon>Enterobacteriaceae</taxon>
        <taxon>Citrobacter</taxon>
        <taxon>Citrobacter freundii complex</taxon>
    </lineage>
</organism>
<dbReference type="PROSITE" id="PS51679">
    <property type="entry name" value="SAM_MT_C5"/>
    <property type="match status" value="1"/>
</dbReference>
<evidence type="ECO:0000256" key="4">
    <source>
        <dbReference type="ARBA" id="ARBA00022747"/>
    </source>
</evidence>
<keyword evidence="3 6" id="KW-0949">S-adenosyl-L-methionine</keyword>
<dbReference type="Gene3D" id="3.90.120.10">
    <property type="entry name" value="DNA Methylase, subunit A, domain 2"/>
    <property type="match status" value="1"/>
</dbReference>
<dbReference type="GO" id="GO:0003886">
    <property type="term" value="F:DNA (cytosine-5-)-methyltransferase activity"/>
    <property type="evidence" value="ECO:0007669"/>
    <property type="project" value="UniProtKB-EC"/>
</dbReference>
<dbReference type="EMBL" id="ABWL02000016">
    <property type="protein sequence ID" value="EFE07283.1"/>
    <property type="molecule type" value="Genomic_DNA"/>
</dbReference>
<dbReference type="GO" id="GO:0009307">
    <property type="term" value="P:DNA restriction-modification system"/>
    <property type="evidence" value="ECO:0007669"/>
    <property type="project" value="UniProtKB-KW"/>
</dbReference>
<sequence>MLIIIRVVTKLSKIKAIDLFSGAGGFSLAALELGIDVLSAIELDKDACDTYRDNLIRKRENNIKLLNQDIMSISPMSMMEDLFLLEGELDIIIGGPPCQGFSSHRIKNSGVDDPRNNLLIRYFDFVKVFKPKLFLVENVPGLLWEKHKGYLNKFKSLAECNNYKIIGPVKLNAKDYGVPQNRNRVFILGLRSDVNIGEVTWPPVSTHFKDKKPQWKNSSEVFERPSSDIIRKIENKIGAESTANLIFYKKRSDTCSDDSSNIHMNHAEYMIDRFSQTPINGSREDIDFRLPCHAAGYGGHKDVYGRIRLAQPGPTITTGCFNPSKGRFLHPWENHGISIRHAARFQTFPDDYIFSGGIISQGKQVGNAVPILMGKVLLNSCVNIIRHQSQEDDIACKQEL</sequence>
<keyword evidence="4" id="KW-0680">Restriction system</keyword>
<protein>
    <recommendedName>
        <fullName evidence="8">Cytosine-specific methyltransferase</fullName>
        <ecNumber evidence="8">2.1.1.37</ecNumber>
    </recommendedName>
</protein>
<dbReference type="Pfam" id="PF00145">
    <property type="entry name" value="DNA_methylase"/>
    <property type="match status" value="1"/>
</dbReference>
<evidence type="ECO:0000256" key="1">
    <source>
        <dbReference type="ARBA" id="ARBA00022603"/>
    </source>
</evidence>
<feature type="active site" evidence="6">
    <location>
        <position position="98"/>
    </location>
</feature>
<dbReference type="EC" id="2.1.1.37" evidence="8"/>
<dbReference type="PROSITE" id="PS00094">
    <property type="entry name" value="C5_MTASE_1"/>
    <property type="match status" value="1"/>
</dbReference>
<dbReference type="AlphaFoldDB" id="D4BFZ6"/>
<evidence type="ECO:0000256" key="2">
    <source>
        <dbReference type="ARBA" id="ARBA00022679"/>
    </source>
</evidence>
<comment type="similarity">
    <text evidence="6 7">Belongs to the class I-like SAM-binding methyltransferase superfamily. C5-methyltransferase family.</text>
</comment>
<dbReference type="SUPFAM" id="SSF53335">
    <property type="entry name" value="S-adenosyl-L-methionine-dependent methyltransferases"/>
    <property type="match status" value="1"/>
</dbReference>
<keyword evidence="1 6" id="KW-0489">Methyltransferase</keyword>
<dbReference type="Gene3D" id="3.40.50.150">
    <property type="entry name" value="Vaccinia Virus protein VP39"/>
    <property type="match status" value="1"/>
</dbReference>
<dbReference type="InterPro" id="IPR050390">
    <property type="entry name" value="C5-Methyltransferase"/>
</dbReference>
<proteinExistence type="inferred from homology"/>
<dbReference type="PRINTS" id="PR00105">
    <property type="entry name" value="C5METTRFRASE"/>
</dbReference>
<gene>
    <name evidence="9" type="primary">dcm</name>
    <name evidence="9" type="ORF">CIT292_09167</name>
</gene>
<dbReference type="InterPro" id="IPR018117">
    <property type="entry name" value="C5_DNA_meth_AS"/>
</dbReference>
<reference evidence="9 10" key="1">
    <citation type="submission" date="2010-02" db="EMBL/GenBank/DDBJ databases">
        <authorList>
            <person name="Weinstock G."/>
            <person name="Sodergren E."/>
            <person name="Clifton S."/>
            <person name="Fulton L."/>
            <person name="Fulton B."/>
            <person name="Courtney L."/>
            <person name="Fronick C."/>
            <person name="Harrison M."/>
            <person name="Strong C."/>
            <person name="Farmer C."/>
            <person name="Delahaunty K."/>
            <person name="Markovic C."/>
            <person name="Hall O."/>
            <person name="Minx P."/>
            <person name="Tomlinson C."/>
            <person name="Mitreva M."/>
            <person name="Nelson J."/>
            <person name="Hou S."/>
            <person name="Wollam A."/>
            <person name="Pepin K.H."/>
            <person name="Johnson M."/>
            <person name="Bhonagiri V."/>
            <person name="Zhang X."/>
            <person name="Suruliraj S."/>
            <person name="Warren W."/>
            <person name="Chinwalla A."/>
            <person name="Mardis E.R."/>
            <person name="Wilson R.K."/>
        </authorList>
    </citation>
    <scope>NUCLEOTIDE SEQUENCE [LARGE SCALE GENOMIC DNA]</scope>
    <source>
        <strain evidence="9 10">ATCC 29220</strain>
    </source>
</reference>
<dbReference type="HOGENOM" id="CLU_006958_2_2_6"/>
<dbReference type="GO" id="GO:0003677">
    <property type="term" value="F:DNA binding"/>
    <property type="evidence" value="ECO:0007669"/>
    <property type="project" value="TreeGrafter"/>
</dbReference>
<dbReference type="eggNOG" id="COG0270">
    <property type="taxonomic scope" value="Bacteria"/>
</dbReference>
<dbReference type="GO" id="GO:0044027">
    <property type="term" value="P:negative regulation of gene expression via chromosomal CpG island methylation"/>
    <property type="evidence" value="ECO:0007669"/>
    <property type="project" value="TreeGrafter"/>
</dbReference>
<dbReference type="GO" id="GO:0032259">
    <property type="term" value="P:methylation"/>
    <property type="evidence" value="ECO:0007669"/>
    <property type="project" value="UniProtKB-KW"/>
</dbReference>
<dbReference type="NCBIfam" id="TIGR00675">
    <property type="entry name" value="dcm"/>
    <property type="match status" value="1"/>
</dbReference>
<dbReference type="InterPro" id="IPR029063">
    <property type="entry name" value="SAM-dependent_MTases_sf"/>
</dbReference>